<organism evidence="1">
    <name type="scientific">marine sediment metagenome</name>
    <dbReference type="NCBI Taxonomy" id="412755"/>
    <lineage>
        <taxon>unclassified sequences</taxon>
        <taxon>metagenomes</taxon>
        <taxon>ecological metagenomes</taxon>
    </lineage>
</organism>
<dbReference type="InterPro" id="IPR021364">
    <property type="entry name" value="DUF2857"/>
</dbReference>
<sequence>MFLRVNLRSRAVQSLYTDMTYSFLVKLMDASLISDKERITELGFTPVQVNVISNLPHSDLYKLSRIYKLLDISINEIYLTKAINQAKENVRCRSDIENMDITHKLLRNLSTLSAHETESKSLSELFNLSNKIISQLASMTIQDTLAIARTGIVFYEISANEFKLAMALEYIQESRREEEAINHLIVKDASWPMVHALTGMSRALFQEMRKSLNAPKTLGGPPRRLTEEEEIIAWNSWVKTANKTPLERCITVSQTLNDIALRHLWPTLSEWLKNESESVKSSVVI</sequence>
<dbReference type="Pfam" id="PF11198">
    <property type="entry name" value="DUF2857"/>
    <property type="match status" value="1"/>
</dbReference>
<evidence type="ECO:0000313" key="1">
    <source>
        <dbReference type="EMBL" id="KKN53314.1"/>
    </source>
</evidence>
<comment type="caution">
    <text evidence="1">The sequence shown here is derived from an EMBL/GenBank/DDBJ whole genome shotgun (WGS) entry which is preliminary data.</text>
</comment>
<dbReference type="EMBL" id="LAZR01000976">
    <property type="protein sequence ID" value="KKN53314.1"/>
    <property type="molecule type" value="Genomic_DNA"/>
</dbReference>
<name>A0A0F9REM9_9ZZZZ</name>
<proteinExistence type="predicted"/>
<accession>A0A0F9REM9</accession>
<dbReference type="AlphaFoldDB" id="A0A0F9REM9"/>
<reference evidence="1" key="1">
    <citation type="journal article" date="2015" name="Nature">
        <title>Complex archaea that bridge the gap between prokaryotes and eukaryotes.</title>
        <authorList>
            <person name="Spang A."/>
            <person name="Saw J.H."/>
            <person name="Jorgensen S.L."/>
            <person name="Zaremba-Niedzwiedzka K."/>
            <person name="Martijn J."/>
            <person name="Lind A.E."/>
            <person name="van Eijk R."/>
            <person name="Schleper C."/>
            <person name="Guy L."/>
            <person name="Ettema T.J."/>
        </authorList>
    </citation>
    <scope>NUCLEOTIDE SEQUENCE</scope>
</reference>
<gene>
    <name evidence="1" type="ORF">LCGC14_0603510</name>
</gene>
<protein>
    <recommendedName>
        <fullName evidence="2">DUF2857 domain-containing protein</fullName>
    </recommendedName>
</protein>
<evidence type="ECO:0008006" key="2">
    <source>
        <dbReference type="Google" id="ProtNLM"/>
    </source>
</evidence>